<evidence type="ECO:0000313" key="2">
    <source>
        <dbReference type="EMBL" id="GGZ46790.1"/>
    </source>
</evidence>
<comment type="caution">
    <text evidence="2">The sequence shown here is derived from an EMBL/GenBank/DDBJ whole genome shotgun (WGS) entry which is preliminary data.</text>
</comment>
<organism evidence="2 3">
    <name type="scientific">Streptomyces inusitatus</name>
    <dbReference type="NCBI Taxonomy" id="68221"/>
    <lineage>
        <taxon>Bacteria</taxon>
        <taxon>Bacillati</taxon>
        <taxon>Actinomycetota</taxon>
        <taxon>Actinomycetes</taxon>
        <taxon>Kitasatosporales</taxon>
        <taxon>Streptomycetaceae</taxon>
        <taxon>Streptomyces</taxon>
    </lineage>
</organism>
<name>A0A918QGL1_9ACTN</name>
<dbReference type="AlphaFoldDB" id="A0A918QGL1"/>
<evidence type="ECO:0000256" key="1">
    <source>
        <dbReference type="SAM" id="MobiDB-lite"/>
    </source>
</evidence>
<dbReference type="EMBL" id="BMWG01000016">
    <property type="protein sequence ID" value="GGZ46790.1"/>
    <property type="molecule type" value="Genomic_DNA"/>
</dbReference>
<feature type="compositionally biased region" description="Low complexity" evidence="1">
    <location>
        <begin position="114"/>
        <end position="130"/>
    </location>
</feature>
<sequence length="130" mass="13588">MSAPEAGRFLALSVALTGFGAAELRETGLVEAHRALTARRADPARYGRLAEAADPYGLIERDEGVRELARSICRLWYTGVWPGPSPSPDAAAPAEGLVWRSFGGEPPGTGRPGPGSWARPPADPAPGGRS</sequence>
<proteinExistence type="predicted"/>
<protein>
    <submittedName>
        <fullName evidence="2">Uncharacterized protein</fullName>
    </submittedName>
</protein>
<evidence type="ECO:0000313" key="3">
    <source>
        <dbReference type="Proteomes" id="UP000630936"/>
    </source>
</evidence>
<keyword evidence="3" id="KW-1185">Reference proteome</keyword>
<dbReference type="Proteomes" id="UP000630936">
    <property type="component" value="Unassembled WGS sequence"/>
</dbReference>
<gene>
    <name evidence="2" type="ORF">GCM10010387_46560</name>
</gene>
<feature type="region of interest" description="Disordered" evidence="1">
    <location>
        <begin position="82"/>
        <end position="130"/>
    </location>
</feature>
<accession>A0A918QGL1</accession>
<reference evidence="2" key="2">
    <citation type="submission" date="2020-09" db="EMBL/GenBank/DDBJ databases">
        <authorList>
            <person name="Sun Q."/>
            <person name="Ohkuma M."/>
        </authorList>
    </citation>
    <scope>NUCLEOTIDE SEQUENCE</scope>
    <source>
        <strain evidence="2">JCM 4988</strain>
    </source>
</reference>
<reference evidence="2" key="1">
    <citation type="journal article" date="2014" name="Int. J. Syst. Evol. Microbiol.">
        <title>Complete genome sequence of Corynebacterium casei LMG S-19264T (=DSM 44701T), isolated from a smear-ripened cheese.</title>
        <authorList>
            <consortium name="US DOE Joint Genome Institute (JGI-PGF)"/>
            <person name="Walter F."/>
            <person name="Albersmeier A."/>
            <person name="Kalinowski J."/>
            <person name="Ruckert C."/>
        </authorList>
    </citation>
    <scope>NUCLEOTIDE SEQUENCE</scope>
    <source>
        <strain evidence="2">JCM 4988</strain>
    </source>
</reference>